<dbReference type="AlphaFoldDB" id="A0A8J8P036"/>
<evidence type="ECO:0000313" key="8">
    <source>
        <dbReference type="Proteomes" id="UP000785679"/>
    </source>
</evidence>
<comment type="caution">
    <text evidence="7">The sequence shown here is derived from an EMBL/GenBank/DDBJ whole genome shotgun (WGS) entry which is preliminary data.</text>
</comment>
<organism evidence="7 8">
    <name type="scientific">Halteria grandinella</name>
    <dbReference type="NCBI Taxonomy" id="5974"/>
    <lineage>
        <taxon>Eukaryota</taxon>
        <taxon>Sar</taxon>
        <taxon>Alveolata</taxon>
        <taxon>Ciliophora</taxon>
        <taxon>Intramacronucleata</taxon>
        <taxon>Spirotrichea</taxon>
        <taxon>Stichotrichia</taxon>
        <taxon>Sporadotrichida</taxon>
        <taxon>Halteriidae</taxon>
        <taxon>Halteria</taxon>
    </lineage>
</organism>
<evidence type="ECO:0008006" key="9">
    <source>
        <dbReference type="Google" id="ProtNLM"/>
    </source>
</evidence>
<evidence type="ECO:0000313" key="7">
    <source>
        <dbReference type="EMBL" id="TNV83231.1"/>
    </source>
</evidence>
<dbReference type="PANTHER" id="PTHR45973">
    <property type="entry name" value="PROTEIN PHOSPHATASE 1 REGULATORY SUBUNIT SDS22-RELATED"/>
    <property type="match status" value="1"/>
</dbReference>
<dbReference type="SMART" id="SM00365">
    <property type="entry name" value="LRR_SD22"/>
    <property type="match status" value="6"/>
</dbReference>
<evidence type="ECO:0000256" key="1">
    <source>
        <dbReference type="ARBA" id="ARBA00004138"/>
    </source>
</evidence>
<feature type="compositionally biased region" description="Low complexity" evidence="6">
    <location>
        <begin position="462"/>
        <end position="485"/>
    </location>
</feature>
<protein>
    <recommendedName>
        <fullName evidence="9">Leucine-rich repeat-containing protein 49</fullName>
    </recommendedName>
</protein>
<dbReference type="Pfam" id="PF13855">
    <property type="entry name" value="LRR_8"/>
    <property type="match status" value="2"/>
</dbReference>
<feature type="region of interest" description="Disordered" evidence="6">
    <location>
        <begin position="1"/>
        <end position="22"/>
    </location>
</feature>
<reference evidence="7" key="1">
    <citation type="submission" date="2019-06" db="EMBL/GenBank/DDBJ databases">
        <authorList>
            <person name="Zheng W."/>
        </authorList>
    </citation>
    <scope>NUCLEOTIDE SEQUENCE</scope>
    <source>
        <strain evidence="7">QDHG01</strain>
    </source>
</reference>
<dbReference type="PROSITE" id="PS51450">
    <property type="entry name" value="LRR"/>
    <property type="match status" value="6"/>
</dbReference>
<dbReference type="InterPro" id="IPR050576">
    <property type="entry name" value="Cilia_flagella_integrity"/>
</dbReference>
<dbReference type="PANTHER" id="PTHR45973:SF9">
    <property type="entry name" value="LEUCINE-RICH REPEAT-CONTAINING PROTEIN 46"/>
    <property type="match status" value="1"/>
</dbReference>
<dbReference type="InterPro" id="IPR001611">
    <property type="entry name" value="Leu-rich_rpt"/>
</dbReference>
<name>A0A8J8P036_HALGN</name>
<accession>A0A8J8P036</accession>
<dbReference type="Proteomes" id="UP000785679">
    <property type="component" value="Unassembled WGS sequence"/>
</dbReference>
<gene>
    <name evidence="7" type="ORF">FGO68_gene11517</name>
</gene>
<keyword evidence="3" id="KW-0677">Repeat</keyword>
<evidence type="ECO:0000256" key="3">
    <source>
        <dbReference type="ARBA" id="ARBA00022737"/>
    </source>
</evidence>
<evidence type="ECO:0000256" key="2">
    <source>
        <dbReference type="ARBA" id="ARBA00022614"/>
    </source>
</evidence>
<dbReference type="OrthoDB" id="277458at2759"/>
<dbReference type="InterPro" id="IPR032675">
    <property type="entry name" value="LRR_dom_sf"/>
</dbReference>
<dbReference type="InterPro" id="IPR003591">
    <property type="entry name" value="Leu-rich_rpt_typical-subtyp"/>
</dbReference>
<comment type="subcellular location">
    <subcellularLocation>
        <location evidence="1">Cell projection</location>
        <location evidence="1">Cilium</location>
    </subcellularLocation>
</comment>
<dbReference type="Pfam" id="PF12799">
    <property type="entry name" value="LRR_4"/>
    <property type="match status" value="1"/>
</dbReference>
<sequence length="782" mass="88645">MEAPQQLQQPAIGKSSLRDMTHHLGGGEEKIISDLALKQQMTDSHATSAKAQRNLGGTETAQQKFSPFRSQRAGSVNPASAGHSNQAAQQAGIQLSGVKMGQTTNTVPHTYQKCVKLIKPDQNMLRRLLNEEKDERYRYLLRHGNIVSIEAETLSLYVELPQIPNIIIIYRRPSERETNVEKMNLDSRCLKHVPLLEGEEKIKYLNLQNNEISKIENLVSLPNLTFIDMSMNKLKEVSNLIAVSEHLRVLILSKNQIEVIKHPLESLKNLDVLDLHENRITKIENLNKLQSLRVLNLSNNLIEVVENLSGMKSLVELNLRKNKIHTVADVAGLNSLQKLYLSHNNISHLDGVKGEHLPSLSDLTLENNPIEKVARFQAMIKEKFPTVQYLNLQKLTLPDVTQSKAATSINQLLKDETLSKSGKRGKQNGTLLGLGGMGMQQMGENGEKKGDIEKIDMKGARPTSSTVAQTTTAPTTVTKQTTQSAHPPSLISVPKIESNVIKIIQREWEKEVERLDAKRVGFKGKQQAGDKSLVQSGHAEIESNKILYIFGNALEVLQRSEFYDQVEEMHLTYVRFDLIVYHQNLEKLKKFTKLRRIIFSHNYLNSFILLSKIECINSLQSLVIMENEVLQAKTLKSFIVYRFQHINDFNGAGINDLDKKIAKQQFQLFDKILSIQNIFTKKVPPPPSATPGDAAQKRQEQRLRSKKNLEFAHVYVMGMVEECAQRETEKLEIERQLERAVRSIVFATTNELLGDNEDPEETLERYIIENGLDRKDNKRTSY</sequence>
<keyword evidence="2" id="KW-0433">Leucine-rich repeat</keyword>
<evidence type="ECO:0000256" key="5">
    <source>
        <dbReference type="ARBA" id="ARBA00023273"/>
    </source>
</evidence>
<keyword evidence="4" id="KW-0969">Cilium</keyword>
<keyword evidence="8" id="KW-1185">Reference proteome</keyword>
<dbReference type="SUPFAM" id="SSF52058">
    <property type="entry name" value="L domain-like"/>
    <property type="match status" value="1"/>
</dbReference>
<feature type="region of interest" description="Disordered" evidence="6">
    <location>
        <begin position="420"/>
        <end position="440"/>
    </location>
</feature>
<dbReference type="EMBL" id="RRYP01004033">
    <property type="protein sequence ID" value="TNV83231.1"/>
    <property type="molecule type" value="Genomic_DNA"/>
</dbReference>
<evidence type="ECO:0000256" key="4">
    <source>
        <dbReference type="ARBA" id="ARBA00023069"/>
    </source>
</evidence>
<feature type="region of interest" description="Disordered" evidence="6">
    <location>
        <begin position="43"/>
        <end position="91"/>
    </location>
</feature>
<proteinExistence type="predicted"/>
<dbReference type="SMART" id="SM00369">
    <property type="entry name" value="LRR_TYP"/>
    <property type="match status" value="6"/>
</dbReference>
<evidence type="ECO:0000256" key="6">
    <source>
        <dbReference type="SAM" id="MobiDB-lite"/>
    </source>
</evidence>
<dbReference type="Gene3D" id="3.80.10.10">
    <property type="entry name" value="Ribonuclease Inhibitor"/>
    <property type="match status" value="3"/>
</dbReference>
<feature type="region of interest" description="Disordered" evidence="6">
    <location>
        <begin position="460"/>
        <end position="490"/>
    </location>
</feature>
<keyword evidence="5" id="KW-0966">Cell projection</keyword>
<dbReference type="InterPro" id="IPR025875">
    <property type="entry name" value="Leu-rich_rpt_4"/>
</dbReference>